<dbReference type="FunFam" id="3.40.50.620:FF:000021">
    <property type="entry name" value="Riboflavin biosynthesis protein"/>
    <property type="match status" value="1"/>
</dbReference>
<name>A0A2R4XHP9_9BURK</name>
<dbReference type="KEGG" id="boz:DBV39_06095"/>
<dbReference type="Gene3D" id="3.40.50.620">
    <property type="entry name" value="HUPs"/>
    <property type="match status" value="1"/>
</dbReference>
<dbReference type="GO" id="GO:0008531">
    <property type="term" value="F:riboflavin kinase activity"/>
    <property type="evidence" value="ECO:0007669"/>
    <property type="project" value="UniProtKB-UniRule"/>
</dbReference>
<dbReference type="Gene3D" id="2.40.30.30">
    <property type="entry name" value="Riboflavin kinase-like"/>
    <property type="match status" value="1"/>
</dbReference>
<evidence type="ECO:0000256" key="2">
    <source>
        <dbReference type="ARBA" id="ARBA00004726"/>
    </source>
</evidence>
<comment type="catalytic activity">
    <reaction evidence="14 15">
        <text>FMN + ATP + H(+) = FAD + diphosphate</text>
        <dbReference type="Rhea" id="RHEA:17237"/>
        <dbReference type="ChEBI" id="CHEBI:15378"/>
        <dbReference type="ChEBI" id="CHEBI:30616"/>
        <dbReference type="ChEBI" id="CHEBI:33019"/>
        <dbReference type="ChEBI" id="CHEBI:57692"/>
        <dbReference type="ChEBI" id="CHEBI:58210"/>
        <dbReference type="EC" id="2.7.7.2"/>
    </reaction>
</comment>
<accession>A0A2R4XHP9</accession>
<evidence type="ECO:0000256" key="5">
    <source>
        <dbReference type="ARBA" id="ARBA00022643"/>
    </source>
</evidence>
<keyword evidence="12" id="KW-0511">Multifunctional enzyme</keyword>
<dbReference type="GO" id="GO:0006747">
    <property type="term" value="P:FAD biosynthetic process"/>
    <property type="evidence" value="ECO:0007669"/>
    <property type="project" value="UniProtKB-UniRule"/>
</dbReference>
<evidence type="ECO:0000256" key="9">
    <source>
        <dbReference type="ARBA" id="ARBA00022777"/>
    </source>
</evidence>
<evidence type="ECO:0000256" key="14">
    <source>
        <dbReference type="ARBA" id="ARBA00049494"/>
    </source>
</evidence>
<evidence type="ECO:0000313" key="18">
    <source>
        <dbReference type="Proteomes" id="UP000244571"/>
    </source>
</evidence>
<gene>
    <name evidence="17" type="ORF">DBV39_06095</name>
</gene>
<comment type="pathway">
    <text evidence="2 15">Cofactor biosynthesis; FAD biosynthesis; FAD from FMN: step 1/1.</text>
</comment>
<dbReference type="GO" id="GO:0003919">
    <property type="term" value="F:FMN adenylyltransferase activity"/>
    <property type="evidence" value="ECO:0007669"/>
    <property type="project" value="UniProtKB-UniRule"/>
</dbReference>
<feature type="domain" description="Riboflavin kinase" evidence="16">
    <location>
        <begin position="191"/>
        <end position="316"/>
    </location>
</feature>
<dbReference type="InterPro" id="IPR023468">
    <property type="entry name" value="Riboflavin_kinase"/>
</dbReference>
<dbReference type="InterPro" id="IPR023465">
    <property type="entry name" value="Riboflavin_kinase_dom_sf"/>
</dbReference>
<dbReference type="GO" id="GO:0009398">
    <property type="term" value="P:FMN biosynthetic process"/>
    <property type="evidence" value="ECO:0007669"/>
    <property type="project" value="UniProtKB-UniRule"/>
</dbReference>
<dbReference type="EMBL" id="CP028901">
    <property type="protein sequence ID" value="AWB33346.1"/>
    <property type="molecule type" value="Genomic_DNA"/>
</dbReference>
<dbReference type="EC" id="2.7.1.26" evidence="15"/>
<comment type="pathway">
    <text evidence="3 15">Cofactor biosynthesis; FMN biosynthesis; FMN from riboflavin (ATP route): step 1/1.</text>
</comment>
<dbReference type="Pfam" id="PF01687">
    <property type="entry name" value="Flavokinase"/>
    <property type="match status" value="1"/>
</dbReference>
<keyword evidence="5 15" id="KW-0288">FMN</keyword>
<evidence type="ECO:0000256" key="11">
    <source>
        <dbReference type="ARBA" id="ARBA00022840"/>
    </source>
</evidence>
<comment type="catalytic activity">
    <reaction evidence="13 15">
        <text>riboflavin + ATP = FMN + ADP + H(+)</text>
        <dbReference type="Rhea" id="RHEA:14357"/>
        <dbReference type="ChEBI" id="CHEBI:15378"/>
        <dbReference type="ChEBI" id="CHEBI:30616"/>
        <dbReference type="ChEBI" id="CHEBI:57986"/>
        <dbReference type="ChEBI" id="CHEBI:58210"/>
        <dbReference type="ChEBI" id="CHEBI:456216"/>
        <dbReference type="EC" id="2.7.1.26"/>
    </reaction>
</comment>
<keyword evidence="6 15" id="KW-0808">Transferase</keyword>
<dbReference type="InterPro" id="IPR015864">
    <property type="entry name" value="FAD_synthase"/>
</dbReference>
<comment type="similarity">
    <text evidence="15">Belongs to the ribF family.</text>
</comment>
<evidence type="ECO:0000313" key="17">
    <source>
        <dbReference type="EMBL" id="AWB33346.1"/>
    </source>
</evidence>
<keyword evidence="4 15" id="KW-0285">Flavoprotein</keyword>
<dbReference type="GO" id="GO:0009231">
    <property type="term" value="P:riboflavin biosynthetic process"/>
    <property type="evidence" value="ECO:0007669"/>
    <property type="project" value="InterPro"/>
</dbReference>
<evidence type="ECO:0000256" key="3">
    <source>
        <dbReference type="ARBA" id="ARBA00005201"/>
    </source>
</evidence>
<dbReference type="RefSeq" id="WP_108620775.1">
    <property type="nucleotide sequence ID" value="NZ_CP028901.1"/>
</dbReference>
<dbReference type="UniPathway" id="UPA00276">
    <property type="reaction ID" value="UER00406"/>
</dbReference>
<evidence type="ECO:0000256" key="10">
    <source>
        <dbReference type="ARBA" id="ARBA00022827"/>
    </source>
</evidence>
<protein>
    <recommendedName>
        <fullName evidence="15">Riboflavin biosynthesis protein</fullName>
    </recommendedName>
    <domain>
        <recommendedName>
            <fullName evidence="15">Riboflavin kinase</fullName>
            <ecNumber evidence="15">2.7.1.26</ecNumber>
        </recommendedName>
        <alternativeName>
            <fullName evidence="15">Flavokinase</fullName>
        </alternativeName>
    </domain>
    <domain>
        <recommendedName>
            <fullName evidence="15">FMN adenylyltransferase</fullName>
            <ecNumber evidence="15">2.7.7.2</ecNumber>
        </recommendedName>
        <alternativeName>
            <fullName evidence="15">FAD pyrophosphorylase</fullName>
        </alternativeName>
        <alternativeName>
            <fullName evidence="15">FAD synthase</fullName>
        </alternativeName>
    </domain>
</protein>
<keyword evidence="9 15" id="KW-0418">Kinase</keyword>
<dbReference type="Pfam" id="PF06574">
    <property type="entry name" value="FAD_syn"/>
    <property type="match status" value="1"/>
</dbReference>
<reference evidence="17 18" key="1">
    <citation type="submission" date="2018-04" db="EMBL/GenBank/DDBJ databases">
        <title>Bordetella sp. HZ20 isolated from seawater.</title>
        <authorList>
            <person name="Sun C."/>
        </authorList>
    </citation>
    <scope>NUCLEOTIDE SEQUENCE [LARGE SCALE GENOMIC DNA]</scope>
    <source>
        <strain evidence="17 18">HZ20</strain>
    </source>
</reference>
<proteinExistence type="inferred from homology"/>
<evidence type="ECO:0000256" key="7">
    <source>
        <dbReference type="ARBA" id="ARBA00022695"/>
    </source>
</evidence>
<organism evidence="17 18">
    <name type="scientific">Orrella marina</name>
    <dbReference type="NCBI Taxonomy" id="2163011"/>
    <lineage>
        <taxon>Bacteria</taxon>
        <taxon>Pseudomonadati</taxon>
        <taxon>Pseudomonadota</taxon>
        <taxon>Betaproteobacteria</taxon>
        <taxon>Burkholderiales</taxon>
        <taxon>Alcaligenaceae</taxon>
        <taxon>Orrella</taxon>
    </lineage>
</organism>
<evidence type="ECO:0000256" key="13">
    <source>
        <dbReference type="ARBA" id="ARBA00047880"/>
    </source>
</evidence>
<evidence type="ECO:0000256" key="4">
    <source>
        <dbReference type="ARBA" id="ARBA00022630"/>
    </source>
</evidence>
<dbReference type="UniPathway" id="UPA00277">
    <property type="reaction ID" value="UER00407"/>
</dbReference>
<dbReference type="OrthoDB" id="9803667at2"/>
<dbReference type="NCBIfam" id="TIGR00083">
    <property type="entry name" value="ribF"/>
    <property type="match status" value="1"/>
</dbReference>
<keyword evidence="7 15" id="KW-0548">Nucleotidyltransferase</keyword>
<dbReference type="SMART" id="SM00904">
    <property type="entry name" value="Flavokinase"/>
    <property type="match status" value="1"/>
</dbReference>
<dbReference type="PIRSF" id="PIRSF004491">
    <property type="entry name" value="FAD_Synth"/>
    <property type="match status" value="1"/>
</dbReference>
<evidence type="ECO:0000256" key="12">
    <source>
        <dbReference type="ARBA" id="ARBA00023268"/>
    </source>
</evidence>
<dbReference type="CDD" id="cd02064">
    <property type="entry name" value="FAD_synthetase_N"/>
    <property type="match status" value="1"/>
</dbReference>
<dbReference type="AlphaFoldDB" id="A0A2R4XHP9"/>
<keyword evidence="11 15" id="KW-0067">ATP-binding</keyword>
<dbReference type="NCBIfam" id="NF004159">
    <property type="entry name" value="PRK05627.1-2"/>
    <property type="match status" value="1"/>
</dbReference>
<keyword evidence="8 15" id="KW-0547">Nucleotide-binding</keyword>
<sequence>MKPIRIIRHLPCPHPLPPCALTIGNFDGVHRGHQAMLAKAVQAAEQRSLIPSAMTFEPHPKSYFAKLLGKPEIAPLRINGLRDRIQGLARAGIEQIALLRFNQAMARMSPDAFVRDLLIKQLNVRWLIVGADFRYGHSRAGNTSTLREASEQYDFDFEILQDVRDESGDRVSSSNLRLALACADMSAASNLIGRPYQISGHVLHGQKLGRTLGFPTMNVRVPSNCAIRFGIYVVQVRGLGPNAMPGIASLGVRPTVTNSKDVLLETHLIDANVDAYGKLVEIDILQHVRDEAKFPDLPTLTAAMQQDRQHAVNYFAQNGLQNYAESD</sequence>
<dbReference type="EC" id="2.7.7.2" evidence="15"/>
<evidence type="ECO:0000256" key="6">
    <source>
        <dbReference type="ARBA" id="ARBA00022679"/>
    </source>
</evidence>
<evidence type="ECO:0000259" key="16">
    <source>
        <dbReference type="SMART" id="SM00904"/>
    </source>
</evidence>
<evidence type="ECO:0000256" key="15">
    <source>
        <dbReference type="PIRNR" id="PIRNR004491"/>
    </source>
</evidence>
<dbReference type="Proteomes" id="UP000244571">
    <property type="component" value="Chromosome"/>
</dbReference>
<dbReference type="PANTHER" id="PTHR22749">
    <property type="entry name" value="RIBOFLAVIN KINASE/FMN ADENYLYLTRANSFERASE"/>
    <property type="match status" value="1"/>
</dbReference>
<dbReference type="SUPFAM" id="SSF82114">
    <property type="entry name" value="Riboflavin kinase-like"/>
    <property type="match status" value="1"/>
</dbReference>
<dbReference type="GO" id="GO:0005524">
    <property type="term" value="F:ATP binding"/>
    <property type="evidence" value="ECO:0007669"/>
    <property type="project" value="UniProtKB-UniRule"/>
</dbReference>
<evidence type="ECO:0000256" key="1">
    <source>
        <dbReference type="ARBA" id="ARBA00002121"/>
    </source>
</evidence>
<dbReference type="SUPFAM" id="SSF52374">
    <property type="entry name" value="Nucleotidylyl transferase"/>
    <property type="match status" value="1"/>
</dbReference>
<keyword evidence="10 15" id="KW-0274">FAD</keyword>
<evidence type="ECO:0000256" key="8">
    <source>
        <dbReference type="ARBA" id="ARBA00022741"/>
    </source>
</evidence>
<dbReference type="InterPro" id="IPR002606">
    <property type="entry name" value="Riboflavin_kinase_bac"/>
</dbReference>
<keyword evidence="18" id="KW-1185">Reference proteome</keyword>
<dbReference type="PANTHER" id="PTHR22749:SF6">
    <property type="entry name" value="RIBOFLAVIN KINASE"/>
    <property type="match status" value="1"/>
</dbReference>
<dbReference type="InterPro" id="IPR014729">
    <property type="entry name" value="Rossmann-like_a/b/a_fold"/>
</dbReference>
<dbReference type="InterPro" id="IPR015865">
    <property type="entry name" value="Riboflavin_kinase_bac/euk"/>
</dbReference>
<comment type="function">
    <text evidence="1">Catalyzes the phosphorylation of riboflavin to FMN followed by the adenylation of FMN to FAD.</text>
</comment>